<organism evidence="2 3">
    <name type="scientific">Haloplanus ruber</name>
    <dbReference type="NCBI Taxonomy" id="869892"/>
    <lineage>
        <taxon>Archaea</taxon>
        <taxon>Methanobacteriati</taxon>
        <taxon>Methanobacteriota</taxon>
        <taxon>Stenosarchaea group</taxon>
        <taxon>Halobacteria</taxon>
        <taxon>Halobacteriales</taxon>
        <taxon>Haloferacaceae</taxon>
        <taxon>Haloplanus</taxon>
    </lineage>
</organism>
<dbReference type="PANTHER" id="PTHR42928">
    <property type="entry name" value="TRICARBOXYLATE-BINDING PROTEIN"/>
    <property type="match status" value="1"/>
</dbReference>
<dbReference type="PANTHER" id="PTHR42928:SF5">
    <property type="entry name" value="BLR1237 PROTEIN"/>
    <property type="match status" value="1"/>
</dbReference>
<dbReference type="InterPro" id="IPR006311">
    <property type="entry name" value="TAT_signal"/>
</dbReference>
<dbReference type="Proteomes" id="UP001597075">
    <property type="component" value="Unassembled WGS sequence"/>
</dbReference>
<dbReference type="RefSeq" id="WP_379823781.1">
    <property type="nucleotide sequence ID" value="NZ_JBHUDL010000010.1"/>
</dbReference>
<comment type="caution">
    <text evidence="2">The sequence shown here is derived from an EMBL/GenBank/DDBJ whole genome shotgun (WGS) entry which is preliminary data.</text>
</comment>
<gene>
    <name evidence="2" type="ORF">ACFSBJ_09905</name>
</gene>
<dbReference type="AlphaFoldDB" id="A0ABD6CYS1"/>
<dbReference type="Pfam" id="PF03401">
    <property type="entry name" value="TctC"/>
    <property type="match status" value="1"/>
</dbReference>
<keyword evidence="3" id="KW-1185">Reference proteome</keyword>
<dbReference type="PIRSF" id="PIRSF017082">
    <property type="entry name" value="YflP"/>
    <property type="match status" value="1"/>
</dbReference>
<proteinExistence type="predicted"/>
<evidence type="ECO:0000313" key="2">
    <source>
        <dbReference type="EMBL" id="MFD1634044.1"/>
    </source>
</evidence>
<dbReference type="SUPFAM" id="SSF53850">
    <property type="entry name" value="Periplasmic binding protein-like II"/>
    <property type="match status" value="1"/>
</dbReference>
<dbReference type="EMBL" id="JBHUDL010000010">
    <property type="protein sequence ID" value="MFD1634044.1"/>
    <property type="molecule type" value="Genomic_DNA"/>
</dbReference>
<feature type="region of interest" description="Disordered" evidence="1">
    <location>
        <begin position="32"/>
        <end position="69"/>
    </location>
</feature>
<reference evidence="2 3" key="1">
    <citation type="journal article" date="2019" name="Int. J. Syst. Evol. Microbiol.">
        <title>The Global Catalogue of Microorganisms (GCM) 10K type strain sequencing project: providing services to taxonomists for standard genome sequencing and annotation.</title>
        <authorList>
            <consortium name="The Broad Institute Genomics Platform"/>
            <consortium name="The Broad Institute Genome Sequencing Center for Infectious Disease"/>
            <person name="Wu L."/>
            <person name="Ma J."/>
        </authorList>
    </citation>
    <scope>NUCLEOTIDE SEQUENCE [LARGE SCALE GENOMIC DNA]</scope>
    <source>
        <strain evidence="2 3">CGMCC 1.10594</strain>
    </source>
</reference>
<dbReference type="PROSITE" id="PS51318">
    <property type="entry name" value="TAT"/>
    <property type="match status" value="1"/>
</dbReference>
<protein>
    <submittedName>
        <fullName evidence="2">Tripartite tricarboxylate transporter substrate binding protein</fullName>
    </submittedName>
</protein>
<accession>A0ABD6CYS1</accession>
<dbReference type="InterPro" id="IPR042100">
    <property type="entry name" value="Bug_dom1"/>
</dbReference>
<feature type="compositionally biased region" description="Low complexity" evidence="1">
    <location>
        <begin position="51"/>
        <end position="69"/>
    </location>
</feature>
<dbReference type="Gene3D" id="3.40.190.150">
    <property type="entry name" value="Bordetella uptake gene, domain 1"/>
    <property type="match status" value="1"/>
</dbReference>
<sequence length="361" mass="37686">MTHETATRRRRFLKGIGGSAAIVGLAGCMGGDGGDGESTTETSGSDDEATATDTDGTATSGSGDSGGLASEVEMICPWASGGGTDRTARQLASLAEEQSDSSFFVSNVTGGSGSAGFRRAANAEPDGSTVGVLTVEVCTISHLDISDISPDSFKAVMQYNFDPASLTVHEDEPYDTIEGFVEHVQDSDERVQISNSGIGAIWHLSAARFAQAAGISDQVNHIGYDGGAPATTAVVNGEVDATTASAAEVAPQVEDGPLKVLGVMGEEPVNIFPDTPTFQDAGYDIIVGAWRGLGVPADTPDDAVAALHETYQSVYESDAFQEFMSNNGFGLVYRSPDEFDQFMNQQYGEFENLISNLDLEA</sequence>
<evidence type="ECO:0000313" key="3">
    <source>
        <dbReference type="Proteomes" id="UP001597075"/>
    </source>
</evidence>
<dbReference type="InterPro" id="IPR005064">
    <property type="entry name" value="BUG"/>
</dbReference>
<dbReference type="Gene3D" id="3.40.190.10">
    <property type="entry name" value="Periplasmic binding protein-like II"/>
    <property type="match status" value="1"/>
</dbReference>
<evidence type="ECO:0000256" key="1">
    <source>
        <dbReference type="SAM" id="MobiDB-lite"/>
    </source>
</evidence>
<dbReference type="CDD" id="cd07012">
    <property type="entry name" value="PBP2_Bug_TTT"/>
    <property type="match status" value="1"/>
</dbReference>
<name>A0ABD6CYS1_9EURY</name>